<dbReference type="CDD" id="cd00180">
    <property type="entry name" value="PKc"/>
    <property type="match status" value="1"/>
</dbReference>
<dbReference type="Gene3D" id="1.10.510.10">
    <property type="entry name" value="Transferase(Phosphotransferase) domain 1"/>
    <property type="match status" value="1"/>
</dbReference>
<protein>
    <recommendedName>
        <fullName evidence="2">Protein kinase domain-containing protein</fullName>
    </recommendedName>
</protein>
<organism evidence="3 4">
    <name type="scientific">Fusarium equiseti</name>
    <name type="common">Fusarium scirpi</name>
    <dbReference type="NCBI Taxonomy" id="61235"/>
    <lineage>
        <taxon>Eukaryota</taxon>
        <taxon>Fungi</taxon>
        <taxon>Dikarya</taxon>
        <taxon>Ascomycota</taxon>
        <taxon>Pezizomycotina</taxon>
        <taxon>Sordariomycetes</taxon>
        <taxon>Hypocreomycetidae</taxon>
        <taxon>Hypocreales</taxon>
        <taxon>Nectriaceae</taxon>
        <taxon>Fusarium</taxon>
        <taxon>Fusarium incarnatum-equiseti species complex</taxon>
    </lineage>
</organism>
<feature type="domain" description="Protein kinase" evidence="2">
    <location>
        <begin position="189"/>
        <end position="500"/>
    </location>
</feature>
<sequence length="1204" mass="137214">MCPRFRYRSKEPNYGYLSQEGDSVNKKMEVNCDGSDFLPCHLIAGLTKRSKVEKALRAAKVKDTSEISDFVSEKAQRTFLILMLMSEECSENVSLMEQFHKAGFADHMLPIEWIEKNGKWCAYSIEVVPPGDEAAPDSSKPLVELTKDQWGRQRKRLFEGYQWQVMAPKFGEKKFIFSFHNSTILPYVEKPLSSTSHGFFGEVAQYKVHPEHIAISGNNRGDPISVAVKKALNPDDFEAFFHKETENLDRIKNHKWDNLILPIAAYQRNTERCIVFPWASGGSLLKYWEDKDRERSDKDCSLWIIGQFTGICRALKDLHSINCRHGDLKPDNILWFKDGKDKHGTNKEELQIADLGLAAFHKDNTHIRRQGGIQTITPSGTRRYEPPETNEHRDTNEPRSRGYDIWSMGCILLELLIWLIYGNDAVKAFGIRTNFFWKSDGGVYAIHDVVRECMEALEIESQGHLAHAAVLNLVRQKLLVVHSRSTTAERLTADKVHEEMDGILTNCKGEGQYLVTFKGKLPLPRCLDNKDTRPGLHMRDGALAVADQNERPAKLPANKQDLQFDNVKLDRQATMSFKASNNSLQVETPGGQEQQSSKLNDDWEAFPDDDFAKEFLGLLEWDRIKPKTADGPNGLCSKCRTIQTTQLFPSSFDVSTLTPDCDLCGLLLNVLNQQDKRSGIVELQHVNATIGIKDGPNLLSIYVPPGPTVPEGAQLGLPELFRSGSCDQFVLINKWIETCNCSHAMCQPTSGKQPDHMPTRLICVQNPLRLVETIAVEPDEYAALSHCWGRLSQDERFCTSLTNIEQLKAGIDYNRLPKNFQDAVTVTVGLGIKYLWIDSICIIQDDRTDWEKEAARMEQVFSLAYFVIGASSAKSSLDGFLGDCPRRECVQIETQDAPLLYVCPFIDNFKHDVELGELNKRGWVFQERVLARRSIFFTSTQVYWECGTGVHCETLGRLRNYKAAFLGDANFPKSALEYYRDGRQMLIQDLYERYSSLAFTMPSDRAVAILGLQDRLAQAFETKAAYGFFEVYFARGLLWRRGQTHGLRRIKYPEGRHVPSWSWFSREGTIRYMDLKFKRIDWMTREFRNVFSNQKGPKIARGSSLRFPECASVLRGIAKMMDVTKEEMMADTIFDDDSDYEVEDVRCVIIGYDKTKYVLEDPKYHVLIITKGKDSAERECYERIGVASLRPTQVAETGSWVRIQ</sequence>
<dbReference type="PANTHER" id="PTHR33112:SF10">
    <property type="entry name" value="TOL"/>
    <property type="match status" value="1"/>
</dbReference>
<accession>A0ABQ8QY81</accession>
<dbReference type="Pfam" id="PF06985">
    <property type="entry name" value="HET"/>
    <property type="match status" value="1"/>
</dbReference>
<dbReference type="EMBL" id="JAOQBH010000027">
    <property type="protein sequence ID" value="KAJ4115389.1"/>
    <property type="molecule type" value="Genomic_DNA"/>
</dbReference>
<evidence type="ECO:0000256" key="1">
    <source>
        <dbReference type="SAM" id="MobiDB-lite"/>
    </source>
</evidence>
<keyword evidence="4" id="KW-1185">Reference proteome</keyword>
<dbReference type="SUPFAM" id="SSF56112">
    <property type="entry name" value="Protein kinase-like (PK-like)"/>
    <property type="match status" value="1"/>
</dbReference>
<gene>
    <name evidence="3" type="ORF">NW768_011241</name>
</gene>
<feature type="region of interest" description="Disordered" evidence="1">
    <location>
        <begin position="578"/>
        <end position="598"/>
    </location>
</feature>
<feature type="region of interest" description="Disordered" evidence="1">
    <location>
        <begin position="376"/>
        <end position="398"/>
    </location>
</feature>
<dbReference type="PANTHER" id="PTHR33112">
    <property type="entry name" value="DOMAIN PROTEIN, PUTATIVE-RELATED"/>
    <property type="match status" value="1"/>
</dbReference>
<comment type="caution">
    <text evidence="3">The sequence shown here is derived from an EMBL/GenBank/DDBJ whole genome shotgun (WGS) entry which is preliminary data.</text>
</comment>
<dbReference type="Proteomes" id="UP001152024">
    <property type="component" value="Unassembled WGS sequence"/>
</dbReference>
<name>A0ABQ8QY81_FUSEQ</name>
<dbReference type="PROSITE" id="PS50011">
    <property type="entry name" value="PROTEIN_KINASE_DOM"/>
    <property type="match status" value="1"/>
</dbReference>
<dbReference type="InterPro" id="IPR011009">
    <property type="entry name" value="Kinase-like_dom_sf"/>
</dbReference>
<feature type="compositionally biased region" description="Basic and acidic residues" evidence="1">
    <location>
        <begin position="382"/>
        <end position="398"/>
    </location>
</feature>
<proteinExistence type="predicted"/>
<evidence type="ECO:0000313" key="4">
    <source>
        <dbReference type="Proteomes" id="UP001152024"/>
    </source>
</evidence>
<reference evidence="3" key="1">
    <citation type="submission" date="2022-09" db="EMBL/GenBank/DDBJ databases">
        <title>Fusarium specimens isolated from Avocado Roots.</title>
        <authorList>
            <person name="Stajich J."/>
            <person name="Roper C."/>
            <person name="Heimlech-Rivalta G."/>
        </authorList>
    </citation>
    <scope>NUCLEOTIDE SEQUENCE</scope>
    <source>
        <strain evidence="3">CF00095</strain>
    </source>
</reference>
<dbReference type="Pfam" id="PF00069">
    <property type="entry name" value="Pkinase"/>
    <property type="match status" value="1"/>
</dbReference>
<evidence type="ECO:0000259" key="2">
    <source>
        <dbReference type="PROSITE" id="PS50011"/>
    </source>
</evidence>
<dbReference type="InterPro" id="IPR000719">
    <property type="entry name" value="Prot_kinase_dom"/>
</dbReference>
<evidence type="ECO:0000313" key="3">
    <source>
        <dbReference type="EMBL" id="KAJ4115389.1"/>
    </source>
</evidence>
<dbReference type="SMART" id="SM00220">
    <property type="entry name" value="S_TKc"/>
    <property type="match status" value="1"/>
</dbReference>
<dbReference type="InterPro" id="IPR010730">
    <property type="entry name" value="HET"/>
</dbReference>